<dbReference type="PANTHER" id="PTHR10194:SF60">
    <property type="entry name" value="RAS GTPASE-ACTIVATING PROTEIN RASKOL"/>
    <property type="match status" value="1"/>
</dbReference>
<proteinExistence type="predicted"/>
<dbReference type="InterPro" id="IPR035892">
    <property type="entry name" value="C2_domain_sf"/>
</dbReference>
<evidence type="ECO:0000313" key="7">
    <source>
        <dbReference type="EMBL" id="CAL4068007.1"/>
    </source>
</evidence>
<dbReference type="PROSITE" id="PS00509">
    <property type="entry name" value="RAS_GTPASE_ACTIV_1"/>
    <property type="match status" value="1"/>
</dbReference>
<dbReference type="SUPFAM" id="SSF49562">
    <property type="entry name" value="C2 domain (Calcium/lipid-binding domain, CaLB)"/>
    <property type="match status" value="1"/>
</dbReference>
<dbReference type="Proteomes" id="UP001497623">
    <property type="component" value="Unassembled WGS sequence"/>
</dbReference>
<evidence type="ECO:0000256" key="4">
    <source>
        <dbReference type="SAM" id="MobiDB-lite"/>
    </source>
</evidence>
<organism evidence="7 8">
    <name type="scientific">Meganyctiphanes norvegica</name>
    <name type="common">Northern krill</name>
    <name type="synonym">Thysanopoda norvegica</name>
    <dbReference type="NCBI Taxonomy" id="48144"/>
    <lineage>
        <taxon>Eukaryota</taxon>
        <taxon>Metazoa</taxon>
        <taxon>Ecdysozoa</taxon>
        <taxon>Arthropoda</taxon>
        <taxon>Crustacea</taxon>
        <taxon>Multicrustacea</taxon>
        <taxon>Malacostraca</taxon>
        <taxon>Eumalacostraca</taxon>
        <taxon>Eucarida</taxon>
        <taxon>Euphausiacea</taxon>
        <taxon>Euphausiidae</taxon>
        <taxon>Meganyctiphanes</taxon>
    </lineage>
</organism>
<dbReference type="InterPro" id="IPR021887">
    <property type="entry name" value="DAB2P_C"/>
</dbReference>
<dbReference type="InterPro" id="IPR039360">
    <property type="entry name" value="Ras_GTPase"/>
</dbReference>
<dbReference type="AlphaFoldDB" id="A0AAV2Q481"/>
<dbReference type="SMART" id="SM00323">
    <property type="entry name" value="RasGAP"/>
    <property type="match status" value="1"/>
</dbReference>
<dbReference type="PANTHER" id="PTHR10194">
    <property type="entry name" value="RAS GTPASE-ACTIVATING PROTEINS"/>
    <property type="match status" value="1"/>
</dbReference>
<comment type="caution">
    <text evidence="7">The sequence shown here is derived from an EMBL/GenBank/DDBJ whole genome shotgun (WGS) entry which is preliminary data.</text>
</comment>
<feature type="compositionally biased region" description="Basic and acidic residues" evidence="4">
    <location>
        <begin position="738"/>
        <end position="751"/>
    </location>
</feature>
<dbReference type="Gene3D" id="1.10.506.10">
    <property type="entry name" value="GTPase Activation - p120gap, domain 1"/>
    <property type="match status" value="2"/>
</dbReference>
<dbReference type="Gene3D" id="2.60.40.150">
    <property type="entry name" value="C2 domain"/>
    <property type="match status" value="1"/>
</dbReference>
<feature type="region of interest" description="Disordered" evidence="4">
    <location>
        <begin position="583"/>
        <end position="621"/>
    </location>
</feature>
<accession>A0AAV2Q481</accession>
<keyword evidence="3" id="KW-0175">Coiled coil</keyword>
<evidence type="ECO:0008006" key="9">
    <source>
        <dbReference type="Google" id="ProtNLM"/>
    </source>
</evidence>
<dbReference type="Pfam" id="PF00616">
    <property type="entry name" value="RasGAP"/>
    <property type="match status" value="1"/>
</dbReference>
<keyword evidence="1" id="KW-0343">GTPase activation</keyword>
<evidence type="ECO:0000256" key="3">
    <source>
        <dbReference type="SAM" id="Coils"/>
    </source>
</evidence>
<dbReference type="GO" id="GO:0005096">
    <property type="term" value="F:GTPase activator activity"/>
    <property type="evidence" value="ECO:0007669"/>
    <property type="project" value="UniProtKB-KW"/>
</dbReference>
<feature type="compositionally biased region" description="Low complexity" evidence="4">
    <location>
        <begin position="760"/>
        <end position="773"/>
    </location>
</feature>
<dbReference type="SUPFAM" id="SSF48350">
    <property type="entry name" value="GTPase activation domain, GAP"/>
    <property type="match status" value="1"/>
</dbReference>
<sequence>YYCNIVVDGQLRHSTVAKQKTNMCFWGEDFHISVASQESVVSVELMRQADKKSTKLLGRVTIPLQTSPTGEAPLAGLIEQWYPISCDKQEKDAPQLRIKHRFQSITVLPLVNYVRLREYVSQQSTSLCQLLEPVLSVKAKEDLALALVHITHAEGFINNFLVTLIINDINRIESEQCLFRGNSVATKAIEAYMRLVGEQYLQDTLSSVVQKIISATEDMEVDPMRITNLTNLPTVIKQHQAALRVCVEEVWEFILQSANNFPIELRKVFHTLRQHLMHNKEKLDITDNLISACMFLRFICPAILSPSLFNIIQEYPEERAGRHLTLVAKTIQTLANFTWFHRKENYMEFLNDFIAQEQTNCRNFLRKVSSYDAKVGSHLEFVGDIDLGLYLALLHTHLAEAMPNICNKDNRSDTRNVALIVREISSQLNPTSVVSMKNIYNSTVDTSHRINLNKQSIENSQQQAECNTTVQTVKDPDSKGEQHSSIQHQIDIYNQATQEITLLASNFAHRQNNSCSNRQGNEYEDVNPLGNAQLLQEQKIVQEFAYDVGTGQSQSESVSSNNPANDYSEFYSSMDSWSLQIRNLSMDSGGPGSQTNSQGSQTSISQLSNNASSGYQSISYSQSSSPVHSVLHMDKIDTQLDNKFLKASDARRILTDSSIGNQSPIQMRDSRNRALSQKQSRRISLQVAPKHKAHIDSKENVSSSPSSSHSTEDLSLVQPGSSALGTGFTRHMRPASDSSDHENDSSSDIRKSRPQRLTKSSSSSARTMFSSPSPQEGRERQLQINNQNPQKARRYRSCEREDRCRYAGLEAGDRSTKQSDANGNDEISVNAHHQLITTTKLEKDNVKVNGGTQNVLEAQEHQMKEIIERLMSMESEFRAEQEAMRSELQKKEARINAQARKIAELDCANTKMVRTIAYISNTNSDNGDQLLPST</sequence>
<dbReference type="InterPro" id="IPR001936">
    <property type="entry name" value="RasGAP_dom"/>
</dbReference>
<dbReference type="PROSITE" id="PS50004">
    <property type="entry name" value="C2"/>
    <property type="match status" value="1"/>
</dbReference>
<gene>
    <name evidence="7" type="ORF">MNOR_LOCUS6889</name>
</gene>
<reference evidence="7 8" key="1">
    <citation type="submission" date="2024-05" db="EMBL/GenBank/DDBJ databases">
        <authorList>
            <person name="Wallberg A."/>
        </authorList>
    </citation>
    <scope>NUCLEOTIDE SEQUENCE [LARGE SCALE GENOMIC DNA]</scope>
</reference>
<evidence type="ECO:0000259" key="5">
    <source>
        <dbReference type="PROSITE" id="PS50004"/>
    </source>
</evidence>
<evidence type="ECO:0000256" key="1">
    <source>
        <dbReference type="ARBA" id="ARBA00022468"/>
    </source>
</evidence>
<evidence type="ECO:0000259" key="6">
    <source>
        <dbReference type="PROSITE" id="PS50018"/>
    </source>
</evidence>
<dbReference type="InterPro" id="IPR008936">
    <property type="entry name" value="Rho_GTPase_activation_prot"/>
</dbReference>
<dbReference type="InterPro" id="IPR023152">
    <property type="entry name" value="RasGAP_CS"/>
</dbReference>
<dbReference type="PROSITE" id="PS50018">
    <property type="entry name" value="RAS_GTPASE_ACTIV_2"/>
    <property type="match status" value="1"/>
</dbReference>
<evidence type="ECO:0000313" key="8">
    <source>
        <dbReference type="Proteomes" id="UP001497623"/>
    </source>
</evidence>
<dbReference type="InterPro" id="IPR000008">
    <property type="entry name" value="C2_dom"/>
</dbReference>
<protein>
    <recommendedName>
        <fullName evidence="9">Ras GTPase-activating protein</fullName>
    </recommendedName>
</protein>
<feature type="domain" description="C2" evidence="5">
    <location>
        <begin position="1"/>
        <end position="82"/>
    </location>
</feature>
<evidence type="ECO:0000256" key="2">
    <source>
        <dbReference type="ARBA" id="ARBA00022553"/>
    </source>
</evidence>
<feature type="non-terminal residue" evidence="7">
    <location>
        <position position="1"/>
    </location>
</feature>
<feature type="coiled-coil region" evidence="3">
    <location>
        <begin position="856"/>
        <end position="908"/>
    </location>
</feature>
<keyword evidence="2" id="KW-0597">Phosphoprotein</keyword>
<dbReference type="CDD" id="cd05136">
    <property type="entry name" value="RasGAP_DAB2IP"/>
    <property type="match status" value="1"/>
</dbReference>
<name>A0AAV2Q481_MEGNR</name>
<dbReference type="EMBL" id="CAXKWB010002927">
    <property type="protein sequence ID" value="CAL4068007.1"/>
    <property type="molecule type" value="Genomic_DNA"/>
</dbReference>
<keyword evidence="8" id="KW-1185">Reference proteome</keyword>
<feature type="compositionally biased region" description="Low complexity" evidence="4">
    <location>
        <begin position="593"/>
        <end position="621"/>
    </location>
</feature>
<feature type="region of interest" description="Disordered" evidence="4">
    <location>
        <begin position="657"/>
        <end position="801"/>
    </location>
</feature>
<dbReference type="Pfam" id="PF00168">
    <property type="entry name" value="C2"/>
    <property type="match status" value="1"/>
</dbReference>
<feature type="domain" description="Ras-GAP" evidence="6">
    <location>
        <begin position="139"/>
        <end position="336"/>
    </location>
</feature>
<dbReference type="Pfam" id="PF12004">
    <property type="entry name" value="DAB2P_C"/>
    <property type="match status" value="1"/>
</dbReference>